<protein>
    <recommendedName>
        <fullName evidence="4">VanZ-like domain-containing protein</fullName>
    </recommendedName>
</protein>
<comment type="caution">
    <text evidence="2">The sequence shown here is derived from an EMBL/GenBank/DDBJ whole genome shotgun (WGS) entry which is preliminary data.</text>
</comment>
<evidence type="ECO:0000256" key="1">
    <source>
        <dbReference type="SAM" id="Phobius"/>
    </source>
</evidence>
<keyword evidence="1" id="KW-0472">Membrane</keyword>
<feature type="transmembrane region" description="Helical" evidence="1">
    <location>
        <begin position="69"/>
        <end position="87"/>
    </location>
</feature>
<keyword evidence="1" id="KW-0812">Transmembrane</keyword>
<dbReference type="Pfam" id="PF09997">
    <property type="entry name" value="DUF2238"/>
    <property type="match status" value="1"/>
</dbReference>
<gene>
    <name evidence="2" type="ORF">COX06_01665</name>
</gene>
<organism evidence="2 3">
    <name type="scientific">Candidatus Zambryskibacteria bacterium CG22_combo_CG10-13_8_21_14_all_42_17</name>
    <dbReference type="NCBI Taxonomy" id="1975118"/>
    <lineage>
        <taxon>Bacteria</taxon>
        <taxon>Candidatus Zambryskiibacteriota</taxon>
    </lineage>
</organism>
<dbReference type="EMBL" id="PCST01000019">
    <property type="protein sequence ID" value="PIP55758.1"/>
    <property type="molecule type" value="Genomic_DNA"/>
</dbReference>
<dbReference type="InterPro" id="IPR014509">
    <property type="entry name" value="YjdF-like"/>
</dbReference>
<evidence type="ECO:0000313" key="3">
    <source>
        <dbReference type="Proteomes" id="UP000229794"/>
    </source>
</evidence>
<feature type="transmembrane region" description="Helical" evidence="1">
    <location>
        <begin position="7"/>
        <end position="32"/>
    </location>
</feature>
<reference evidence="2 3" key="1">
    <citation type="submission" date="2017-09" db="EMBL/GenBank/DDBJ databases">
        <title>Depth-based differentiation of microbial function through sediment-hosted aquifers and enrichment of novel symbionts in the deep terrestrial subsurface.</title>
        <authorList>
            <person name="Probst A.J."/>
            <person name="Ladd B."/>
            <person name="Jarett J.K."/>
            <person name="Geller-Mcgrath D.E."/>
            <person name="Sieber C.M."/>
            <person name="Emerson J.B."/>
            <person name="Anantharaman K."/>
            <person name="Thomas B.C."/>
            <person name="Malmstrom R."/>
            <person name="Stieglmeier M."/>
            <person name="Klingl A."/>
            <person name="Woyke T."/>
            <person name="Ryan C.M."/>
            <person name="Banfield J.F."/>
        </authorList>
    </citation>
    <scope>NUCLEOTIDE SEQUENCE [LARGE SCALE GENOMIC DNA]</scope>
    <source>
        <strain evidence="2">CG22_combo_CG10-13_8_21_14_all_42_17</strain>
    </source>
</reference>
<feature type="transmembrane region" description="Helical" evidence="1">
    <location>
        <begin position="107"/>
        <end position="126"/>
    </location>
</feature>
<evidence type="ECO:0000313" key="2">
    <source>
        <dbReference type="EMBL" id="PIP55758.1"/>
    </source>
</evidence>
<evidence type="ECO:0008006" key="4">
    <source>
        <dbReference type="Google" id="ProtNLM"/>
    </source>
</evidence>
<accession>A0A2H0BFJ7</accession>
<name>A0A2H0BFJ7_9BACT</name>
<proteinExistence type="predicted"/>
<sequence length="135" mass="15329">MAKYSLLYISLGMVAILLVFHLIALAFYFYWTLWWFDIMMHFLGGIIGGFITIWFLFDSDIFYTHVPSGKETALLAFAVVLMVAVLWEVFEYKAGLTGSEPRYISDVFSDLAFGTLGATLAGMVAAKEIFRIRKQ</sequence>
<dbReference type="Proteomes" id="UP000229794">
    <property type="component" value="Unassembled WGS sequence"/>
</dbReference>
<dbReference type="AlphaFoldDB" id="A0A2H0BFJ7"/>
<keyword evidence="1" id="KW-1133">Transmembrane helix</keyword>
<feature type="transmembrane region" description="Helical" evidence="1">
    <location>
        <begin position="38"/>
        <end position="57"/>
    </location>
</feature>